<gene>
    <name evidence="1" type="primary">PRP28</name>
    <name evidence="1" type="ORF">IWW38_003744</name>
</gene>
<keyword evidence="1" id="KW-0378">Hydrolase</keyword>
<dbReference type="EMBL" id="JANBVB010001079">
    <property type="protein sequence ID" value="KAJ2891149.1"/>
    <property type="molecule type" value="Genomic_DNA"/>
</dbReference>
<keyword evidence="2" id="KW-1185">Reference proteome</keyword>
<dbReference type="Proteomes" id="UP001139981">
    <property type="component" value="Unassembled WGS sequence"/>
</dbReference>
<reference evidence="1" key="1">
    <citation type="submission" date="2022-07" db="EMBL/GenBank/DDBJ databases">
        <title>Phylogenomic reconstructions and comparative analyses of Kickxellomycotina fungi.</title>
        <authorList>
            <person name="Reynolds N.K."/>
            <person name="Stajich J.E."/>
            <person name="Barry K."/>
            <person name="Grigoriev I.V."/>
            <person name="Crous P."/>
            <person name="Smith M.E."/>
        </authorList>
    </citation>
    <scope>NUCLEOTIDE SEQUENCE</scope>
    <source>
        <strain evidence="1">CBS 190363</strain>
    </source>
</reference>
<accession>A0ACC1M1J2</accession>
<sequence>MDPTAKPSNGARRSGGPLSLEEALRLKRQQAEPERPVFLSKAQRAQMALERRQQEADDPRQRREQQVQALLHTAAQRTEDGSHISEDFGRRLHVRSPERPTARGSHQREQRTDDRRSRSPPARRNNRSRYHDRDDPQGRRDDGRSSDRYRPSAGGAARSRSPIHHNNRQAGSLQRDSAAGAKGSESTKFAIIGRQSTDGTGDRVLTEQEREAIRQRYLVGGGVAQGGRKQSSRKVQFDWDADEDTSRDISDLYESRQALHIFGRDSHQLRGGGRQTAEEAERMEAGHKRRLERERKAQWDERHWKEKPLGEMRDRDWRIFKEDYSIACKGGNIPHPYRSWKESDIPAPILHAISEIGYTEPTPIQRQAIPIGLLNRDLIGIAETGSGKTASFLIPMLAFIMTKPPLTERNMADGPYALILAPTRELAQQIEAESHKFARRLGYRCVSIVGGHDIEGQAYALRNGAEIIIATPGRLRDCVERRVLVLNQCTYVVMDEADRMIDMGFEDDVNFILDALPVSNRKPDDHYDANMAREFAYRQTTMFSATMPPVVERLARKYLRAPATVTIGTAGKA</sequence>
<protein>
    <submittedName>
        <fullName evidence="1">mRNA splicing protein prp28</fullName>
        <ecNumber evidence="1">3.6.4.13</ecNumber>
    </submittedName>
</protein>
<evidence type="ECO:0000313" key="2">
    <source>
        <dbReference type="Proteomes" id="UP001139981"/>
    </source>
</evidence>
<name>A0ACC1M1J2_9FUNG</name>
<comment type="caution">
    <text evidence="1">The sequence shown here is derived from an EMBL/GenBank/DDBJ whole genome shotgun (WGS) entry which is preliminary data.</text>
</comment>
<dbReference type="EC" id="3.6.4.13" evidence="1"/>
<feature type="non-terminal residue" evidence="1">
    <location>
        <position position="573"/>
    </location>
</feature>
<evidence type="ECO:0000313" key="1">
    <source>
        <dbReference type="EMBL" id="KAJ2891149.1"/>
    </source>
</evidence>
<proteinExistence type="predicted"/>
<organism evidence="1 2">
    <name type="scientific">Coemansia aciculifera</name>
    <dbReference type="NCBI Taxonomy" id="417176"/>
    <lineage>
        <taxon>Eukaryota</taxon>
        <taxon>Fungi</taxon>
        <taxon>Fungi incertae sedis</taxon>
        <taxon>Zoopagomycota</taxon>
        <taxon>Kickxellomycotina</taxon>
        <taxon>Kickxellomycetes</taxon>
        <taxon>Kickxellales</taxon>
        <taxon>Kickxellaceae</taxon>
        <taxon>Coemansia</taxon>
    </lineage>
</organism>